<dbReference type="RefSeq" id="WP_142709242.1">
    <property type="nucleotide sequence ID" value="NZ_VIRS01000042.1"/>
</dbReference>
<dbReference type="Proteomes" id="UP000317982">
    <property type="component" value="Unassembled WGS sequence"/>
</dbReference>
<reference evidence="1 2" key="1">
    <citation type="submission" date="2019-07" db="EMBL/GenBank/DDBJ databases">
        <title>Cryptosporangium phraense sp. nov., isolated from plant litter.</title>
        <authorList>
            <person name="Suriyachadkun C."/>
        </authorList>
    </citation>
    <scope>NUCLEOTIDE SEQUENCE [LARGE SCALE GENOMIC DNA]</scope>
    <source>
        <strain evidence="1 2">A-T 5661</strain>
    </source>
</reference>
<comment type="caution">
    <text evidence="1">The sequence shown here is derived from an EMBL/GenBank/DDBJ whole genome shotgun (WGS) entry which is preliminary data.</text>
</comment>
<proteinExistence type="predicted"/>
<organism evidence="1 2">
    <name type="scientific">Cryptosporangium phraense</name>
    <dbReference type="NCBI Taxonomy" id="2593070"/>
    <lineage>
        <taxon>Bacteria</taxon>
        <taxon>Bacillati</taxon>
        <taxon>Actinomycetota</taxon>
        <taxon>Actinomycetes</taxon>
        <taxon>Cryptosporangiales</taxon>
        <taxon>Cryptosporangiaceae</taxon>
        <taxon>Cryptosporangium</taxon>
    </lineage>
</organism>
<evidence type="ECO:0000313" key="1">
    <source>
        <dbReference type="EMBL" id="TQS40398.1"/>
    </source>
</evidence>
<name>A0A545AGE8_9ACTN</name>
<sequence length="277" mass="31208">MVSGGHRQARVAYARIFPDERRDLFTAEIEDLPAFWRTTIDEVVGRGEPFVYRNKGWRLAMVDKSESLIKGQLGYESRDRWKQYRDSRFRDSERPAGESCNFVLDLDRLLVVFHARASDITEATFVGVLADALRSVGGLRWEVSLLSEAEEFDSWVSGLDAVNGMRLNFSPAHIGVAGPEVKRIVNDLGAATLIIREPERQQGLNCAHPLIVQAIDYIERGGGSIRAFGRKTVGEQLVFTTWEGRETARKMARMLPIEGDVDLPFESLINELKQIAL</sequence>
<protein>
    <submittedName>
        <fullName evidence="1">Uncharacterized protein</fullName>
    </submittedName>
</protein>
<keyword evidence="2" id="KW-1185">Reference proteome</keyword>
<gene>
    <name evidence="1" type="ORF">FL583_35290</name>
</gene>
<evidence type="ECO:0000313" key="2">
    <source>
        <dbReference type="Proteomes" id="UP000317982"/>
    </source>
</evidence>
<dbReference type="EMBL" id="VIRS01000042">
    <property type="protein sequence ID" value="TQS40398.1"/>
    <property type="molecule type" value="Genomic_DNA"/>
</dbReference>
<dbReference type="AlphaFoldDB" id="A0A545AGE8"/>
<dbReference type="InParanoid" id="A0A545AGE8"/>
<accession>A0A545AGE8</accession>